<evidence type="ECO:0000313" key="2">
    <source>
        <dbReference type="Proteomes" id="UP000001556"/>
    </source>
</evidence>
<gene>
    <name evidence="1" type="ordered locus">Dred_0029</name>
</gene>
<organism evidence="1 2">
    <name type="scientific">Desulforamulus reducens (strain ATCC BAA-1160 / DSM 100696 / MI-1)</name>
    <name type="common">Desulfotomaculum reducens</name>
    <dbReference type="NCBI Taxonomy" id="349161"/>
    <lineage>
        <taxon>Bacteria</taxon>
        <taxon>Bacillati</taxon>
        <taxon>Bacillota</taxon>
        <taxon>Clostridia</taxon>
        <taxon>Eubacteriales</taxon>
        <taxon>Peptococcaceae</taxon>
        <taxon>Desulforamulus</taxon>
    </lineage>
</organism>
<dbReference type="EMBL" id="CP000612">
    <property type="protein sequence ID" value="ABO48579.1"/>
    <property type="molecule type" value="Genomic_DNA"/>
</dbReference>
<dbReference type="RefSeq" id="WP_011876423.1">
    <property type="nucleotide sequence ID" value="NC_009253.1"/>
</dbReference>
<evidence type="ECO:0008006" key="3">
    <source>
        <dbReference type="Google" id="ProtNLM"/>
    </source>
</evidence>
<dbReference type="KEGG" id="drm:Dred_0029"/>
<name>A4J0H6_DESRM</name>
<dbReference type="AlphaFoldDB" id="A4J0H6"/>
<dbReference type="HOGENOM" id="CLU_149158_1_0_9"/>
<sequence>MPTTEEIEKYLELVRLFIVEDKVDFIKGSDEKYTLGKLGISITDAFEMVKDLDVKNYYRGPSPDHRYPSQQVWEFGIPEIFEDEIPPHRDLYVKLTFRNTRGDLLMMSFHKARDLITYPYK</sequence>
<accession>A4J0H6</accession>
<protein>
    <recommendedName>
        <fullName evidence="3">Toxin</fullName>
    </recommendedName>
</protein>
<proteinExistence type="predicted"/>
<dbReference type="Proteomes" id="UP000001556">
    <property type="component" value="Chromosome"/>
</dbReference>
<evidence type="ECO:0000313" key="1">
    <source>
        <dbReference type="EMBL" id="ABO48579.1"/>
    </source>
</evidence>
<keyword evidence="2" id="KW-1185">Reference proteome</keyword>
<reference evidence="1 2" key="1">
    <citation type="submission" date="2007-03" db="EMBL/GenBank/DDBJ databases">
        <title>Complete sequence of Desulfotomaculum reducens MI-1.</title>
        <authorList>
            <consortium name="US DOE Joint Genome Institute"/>
            <person name="Copeland A."/>
            <person name="Lucas S."/>
            <person name="Lapidus A."/>
            <person name="Barry K."/>
            <person name="Detter J.C."/>
            <person name="Glavina del Rio T."/>
            <person name="Hammon N."/>
            <person name="Israni S."/>
            <person name="Dalin E."/>
            <person name="Tice H."/>
            <person name="Pitluck S."/>
            <person name="Sims D."/>
            <person name="Brettin T."/>
            <person name="Bruce D."/>
            <person name="Han C."/>
            <person name="Tapia R."/>
            <person name="Schmutz J."/>
            <person name="Larimer F."/>
            <person name="Land M."/>
            <person name="Hauser L."/>
            <person name="Kyrpides N."/>
            <person name="Kim E."/>
            <person name="Tebo B.M."/>
            <person name="Richardson P."/>
        </authorList>
    </citation>
    <scope>NUCLEOTIDE SEQUENCE [LARGE SCALE GENOMIC DNA]</scope>
    <source>
        <strain evidence="1 2">MI-1</strain>
    </source>
</reference>